<organism evidence="1">
    <name type="scientific">Cacopsylla melanoneura</name>
    <dbReference type="NCBI Taxonomy" id="428564"/>
    <lineage>
        <taxon>Eukaryota</taxon>
        <taxon>Metazoa</taxon>
        <taxon>Ecdysozoa</taxon>
        <taxon>Arthropoda</taxon>
        <taxon>Hexapoda</taxon>
        <taxon>Insecta</taxon>
        <taxon>Pterygota</taxon>
        <taxon>Neoptera</taxon>
        <taxon>Paraneoptera</taxon>
        <taxon>Hemiptera</taxon>
        <taxon>Sternorrhyncha</taxon>
        <taxon>Psylloidea</taxon>
        <taxon>Psyllidae</taxon>
        <taxon>Psyllinae</taxon>
        <taxon>Cacopsylla</taxon>
    </lineage>
</organism>
<name>A0A8D9AIH8_9HEMI</name>
<proteinExistence type="predicted"/>
<reference evidence="1" key="1">
    <citation type="submission" date="2021-05" db="EMBL/GenBank/DDBJ databases">
        <authorList>
            <person name="Alioto T."/>
            <person name="Alioto T."/>
            <person name="Gomez Garrido J."/>
        </authorList>
    </citation>
    <scope>NUCLEOTIDE SEQUENCE</scope>
</reference>
<accession>A0A8D9AIH8</accession>
<sequence length="100" mass="12454">MMPSTLLLKFQTFECDLAMISKRFYKRIAQFLCICQTWLIVLFLGNQQHSRFHLPHSSRNLHYFLRFHLLYRMFLIPLPDLFCHYLHHHNPSHWQYFHYQ</sequence>
<protein>
    <submittedName>
        <fullName evidence="1">Uncharacterized protein</fullName>
    </submittedName>
</protein>
<dbReference type="AlphaFoldDB" id="A0A8D9AIH8"/>
<evidence type="ECO:0000313" key="1">
    <source>
        <dbReference type="EMBL" id="CAG6765826.1"/>
    </source>
</evidence>
<dbReference type="EMBL" id="HBUF01569283">
    <property type="protein sequence ID" value="CAG6765826.1"/>
    <property type="molecule type" value="Transcribed_RNA"/>
</dbReference>